<keyword evidence="3" id="KW-0804">Transcription</keyword>
<dbReference type="SMART" id="SM00066">
    <property type="entry name" value="GAL4"/>
    <property type="match status" value="1"/>
</dbReference>
<accession>A0A9W4JWH3</accession>
<dbReference type="GO" id="GO:0000981">
    <property type="term" value="F:DNA-binding transcription factor activity, RNA polymerase II-specific"/>
    <property type="evidence" value="ECO:0007669"/>
    <property type="project" value="InterPro"/>
</dbReference>
<keyword evidence="1" id="KW-0805">Transcription regulation</keyword>
<dbReference type="InterPro" id="IPR052400">
    <property type="entry name" value="Zn2-C6_fungal_TF"/>
</dbReference>
<reference evidence="6" key="1">
    <citation type="submission" date="2021-07" db="EMBL/GenBank/DDBJ databases">
        <authorList>
            <person name="Branca A.L. A."/>
        </authorList>
    </citation>
    <scope>NUCLEOTIDE SEQUENCE</scope>
</reference>
<gene>
    <name evidence="6" type="ORF">PSALAMII_LOCUS9184</name>
</gene>
<evidence type="ECO:0000313" key="7">
    <source>
        <dbReference type="Proteomes" id="UP001152592"/>
    </source>
</evidence>
<evidence type="ECO:0000313" key="6">
    <source>
        <dbReference type="EMBL" id="CAG8415705.1"/>
    </source>
</evidence>
<evidence type="ECO:0000259" key="5">
    <source>
        <dbReference type="PROSITE" id="PS50048"/>
    </source>
</evidence>
<protein>
    <recommendedName>
        <fullName evidence="5">Zn(2)-C6 fungal-type domain-containing protein</fullName>
    </recommendedName>
</protein>
<dbReference type="PANTHER" id="PTHR47657">
    <property type="entry name" value="STEROL REGULATORY ELEMENT-BINDING PROTEIN ECM22"/>
    <property type="match status" value="1"/>
</dbReference>
<dbReference type="OrthoDB" id="3546279at2759"/>
<dbReference type="Proteomes" id="UP001152592">
    <property type="component" value="Unassembled WGS sequence"/>
</dbReference>
<sequence>MPPRFTHRKSTTGCLRCKARKVKCDEQRPDCSHCTRHGVTCEWPTLKPRMYNPEKPKAVTRRVVQPSPRPSLPSPELGSMRILEMRLVHQWVTETCNTMSSAKIPTMARMWGVSVPKMAFEYEPLLHTLLALGAAHRSTLLPQEASALRPVYHGYIDSAIQRHRPVTAQLDETTTDAVCFNTVLLSLYTLFLRSEPSKLPYNPPVMWLTLAQGIRTVIKSVYTQLVANNSPLCPLLFAAPDVWRSADREERIYTGPMKPLQFLLHYRQEDDAMDQATLEVYEEAVAYIERFYIAVQKGEEDYLLRRMFSGFPPVIPQAYIGYVAARRPRALVILAYAFALIHEHDDIWWLRGIPAREVEGINSLIPPDWKWLMIWPCHVISVGSAQGQEVPIPRTSTVVSEVHTPSPIQIT</sequence>
<name>A0A9W4JWH3_9EURO</name>
<keyword evidence="4" id="KW-0539">Nucleus</keyword>
<organism evidence="6 7">
    <name type="scientific">Penicillium salamii</name>
    <dbReference type="NCBI Taxonomy" id="1612424"/>
    <lineage>
        <taxon>Eukaryota</taxon>
        <taxon>Fungi</taxon>
        <taxon>Dikarya</taxon>
        <taxon>Ascomycota</taxon>
        <taxon>Pezizomycotina</taxon>
        <taxon>Eurotiomycetes</taxon>
        <taxon>Eurotiomycetidae</taxon>
        <taxon>Eurotiales</taxon>
        <taxon>Aspergillaceae</taxon>
        <taxon>Penicillium</taxon>
    </lineage>
</organism>
<proteinExistence type="predicted"/>
<dbReference type="PROSITE" id="PS50048">
    <property type="entry name" value="ZN2_CY6_FUNGAL_2"/>
    <property type="match status" value="1"/>
</dbReference>
<dbReference type="AlphaFoldDB" id="A0A9W4JWH3"/>
<evidence type="ECO:0000256" key="1">
    <source>
        <dbReference type="ARBA" id="ARBA00023015"/>
    </source>
</evidence>
<dbReference type="InterPro" id="IPR036864">
    <property type="entry name" value="Zn2-C6_fun-type_DNA-bd_sf"/>
</dbReference>
<evidence type="ECO:0000256" key="2">
    <source>
        <dbReference type="ARBA" id="ARBA00023125"/>
    </source>
</evidence>
<dbReference type="SUPFAM" id="SSF57701">
    <property type="entry name" value="Zn2/Cys6 DNA-binding domain"/>
    <property type="match status" value="1"/>
</dbReference>
<dbReference type="InterPro" id="IPR001138">
    <property type="entry name" value="Zn2Cys6_DnaBD"/>
</dbReference>
<feature type="domain" description="Zn(2)-C6 fungal-type" evidence="5">
    <location>
        <begin position="13"/>
        <end position="43"/>
    </location>
</feature>
<dbReference type="PANTHER" id="PTHR47657:SF14">
    <property type="entry name" value="ZN(2)-C6 FUNGAL-TYPE DOMAIN-CONTAINING PROTEIN"/>
    <property type="match status" value="1"/>
</dbReference>
<dbReference type="EMBL" id="CAJVPD010000271">
    <property type="protein sequence ID" value="CAG8415705.1"/>
    <property type="molecule type" value="Genomic_DNA"/>
</dbReference>
<dbReference type="Gene3D" id="4.10.240.10">
    <property type="entry name" value="Zn(2)-C6 fungal-type DNA-binding domain"/>
    <property type="match status" value="1"/>
</dbReference>
<evidence type="ECO:0000256" key="3">
    <source>
        <dbReference type="ARBA" id="ARBA00023163"/>
    </source>
</evidence>
<dbReference type="PROSITE" id="PS00463">
    <property type="entry name" value="ZN2_CY6_FUNGAL_1"/>
    <property type="match status" value="1"/>
</dbReference>
<dbReference type="Pfam" id="PF00172">
    <property type="entry name" value="Zn_clus"/>
    <property type="match status" value="1"/>
</dbReference>
<dbReference type="CDD" id="cd00067">
    <property type="entry name" value="GAL4"/>
    <property type="match status" value="1"/>
</dbReference>
<comment type="caution">
    <text evidence="6">The sequence shown here is derived from an EMBL/GenBank/DDBJ whole genome shotgun (WGS) entry which is preliminary data.</text>
</comment>
<evidence type="ECO:0000256" key="4">
    <source>
        <dbReference type="ARBA" id="ARBA00023242"/>
    </source>
</evidence>
<keyword evidence="2" id="KW-0238">DNA-binding</keyword>
<dbReference type="GO" id="GO:0003677">
    <property type="term" value="F:DNA binding"/>
    <property type="evidence" value="ECO:0007669"/>
    <property type="project" value="UniProtKB-KW"/>
</dbReference>
<dbReference type="GO" id="GO:0008270">
    <property type="term" value="F:zinc ion binding"/>
    <property type="evidence" value="ECO:0007669"/>
    <property type="project" value="InterPro"/>
</dbReference>